<dbReference type="AlphaFoldDB" id="A0A402C2X3"/>
<sequence length="322" mass="35266">MTNSDSSDAVAEVDVIIDGITNEADGIISLTFASLTGDKMPRWEPGAHIDVLLGPELERQYSLCGDVNDERTLRVAVLREPDSRGGSQWVHERLSVGDKIRIRGPRNHFRLVEAQEYLFIAGGIGITPILPMIADCEARGSRWSLVYGGRSTDSMAFTTQLAKHQDRVRFWPQDENGHIDIRGFLGDPRPGTAIYCCGPGPLLDAVEDVCSQWPTDALHLERFRPRAGAMEGPESPFEVELEQSNMVVTVAVGQTIVDACKSAGVHIPTSCGEGTCGTCETVVLEGVPEHRDSYLTAQERESNEVVMPCCSRSRTSRLVLDL</sequence>
<dbReference type="InterPro" id="IPR001433">
    <property type="entry name" value="OxRdtase_FAD/NAD-bd"/>
</dbReference>
<evidence type="ECO:0000259" key="9">
    <source>
        <dbReference type="PROSITE" id="PS51384"/>
    </source>
</evidence>
<name>A0A402C2X3_RHOWR</name>
<gene>
    <name evidence="10" type="ORF">Rhow_000801</name>
</gene>
<dbReference type="GO" id="GO:0008168">
    <property type="term" value="F:methyltransferase activity"/>
    <property type="evidence" value="ECO:0007669"/>
    <property type="project" value="UniProtKB-KW"/>
</dbReference>
<dbReference type="Pfam" id="PF00175">
    <property type="entry name" value="NAD_binding_1"/>
    <property type="match status" value="1"/>
</dbReference>
<evidence type="ECO:0000256" key="4">
    <source>
        <dbReference type="ARBA" id="ARBA00022723"/>
    </source>
</evidence>
<dbReference type="RefSeq" id="WP_124390581.1">
    <property type="nucleotide sequence ID" value="NZ_BHYM01000013.1"/>
</dbReference>
<dbReference type="PRINTS" id="PR00409">
    <property type="entry name" value="PHDIOXRDTASE"/>
</dbReference>
<evidence type="ECO:0000256" key="2">
    <source>
        <dbReference type="ARBA" id="ARBA00022630"/>
    </source>
</evidence>
<evidence type="ECO:0000256" key="7">
    <source>
        <dbReference type="ARBA" id="ARBA00023014"/>
    </source>
</evidence>
<keyword evidence="10" id="KW-0489">Methyltransferase</keyword>
<dbReference type="InterPro" id="IPR050415">
    <property type="entry name" value="MRET"/>
</dbReference>
<keyword evidence="7" id="KW-0411">Iron-sulfur</keyword>
<dbReference type="PROSITE" id="PS51085">
    <property type="entry name" value="2FE2S_FER_2"/>
    <property type="match status" value="1"/>
</dbReference>
<evidence type="ECO:0000313" key="10">
    <source>
        <dbReference type="EMBL" id="GCE37917.1"/>
    </source>
</evidence>
<dbReference type="InterPro" id="IPR036010">
    <property type="entry name" value="2Fe-2S_ferredoxin-like_sf"/>
</dbReference>
<evidence type="ECO:0000256" key="5">
    <source>
        <dbReference type="ARBA" id="ARBA00023002"/>
    </source>
</evidence>
<dbReference type="InterPro" id="IPR006058">
    <property type="entry name" value="2Fe2S_fd_BS"/>
</dbReference>
<dbReference type="GO" id="GO:0051537">
    <property type="term" value="F:2 iron, 2 sulfur cluster binding"/>
    <property type="evidence" value="ECO:0007669"/>
    <property type="project" value="UniProtKB-KW"/>
</dbReference>
<dbReference type="PROSITE" id="PS51384">
    <property type="entry name" value="FAD_FR"/>
    <property type="match status" value="1"/>
</dbReference>
<keyword evidence="11" id="KW-1185">Reference proteome</keyword>
<dbReference type="PANTHER" id="PTHR47354">
    <property type="entry name" value="NADH OXIDOREDUCTASE HCR"/>
    <property type="match status" value="1"/>
</dbReference>
<dbReference type="CDD" id="cd06185">
    <property type="entry name" value="PDR_like"/>
    <property type="match status" value="1"/>
</dbReference>
<organism evidence="10 11">
    <name type="scientific">Rhodococcus wratislaviensis</name>
    <name type="common">Tsukamurella wratislaviensis</name>
    <dbReference type="NCBI Taxonomy" id="44752"/>
    <lineage>
        <taxon>Bacteria</taxon>
        <taxon>Bacillati</taxon>
        <taxon>Actinomycetota</taxon>
        <taxon>Actinomycetes</taxon>
        <taxon>Mycobacteriales</taxon>
        <taxon>Nocardiaceae</taxon>
        <taxon>Rhodococcus</taxon>
    </lineage>
</organism>
<dbReference type="InterPro" id="IPR012675">
    <property type="entry name" value="Beta-grasp_dom_sf"/>
</dbReference>
<keyword evidence="5" id="KW-0560">Oxidoreductase</keyword>
<dbReference type="Gene3D" id="3.10.20.30">
    <property type="match status" value="1"/>
</dbReference>
<keyword evidence="3" id="KW-0001">2Fe-2S</keyword>
<reference evidence="10 11" key="1">
    <citation type="submission" date="2018-11" db="EMBL/GenBank/DDBJ databases">
        <title>Microbial catabolism of amino acid.</title>
        <authorList>
            <person name="Hibi M."/>
            <person name="Ogawa J."/>
        </authorList>
    </citation>
    <scope>NUCLEOTIDE SEQUENCE [LARGE SCALE GENOMIC DNA]</scope>
    <source>
        <strain evidence="10 11">C31-06</strain>
    </source>
</reference>
<dbReference type="SUPFAM" id="SSF54292">
    <property type="entry name" value="2Fe-2S ferredoxin-like"/>
    <property type="match status" value="1"/>
</dbReference>
<dbReference type="SUPFAM" id="SSF63380">
    <property type="entry name" value="Riboflavin synthase domain-like"/>
    <property type="match status" value="1"/>
</dbReference>
<keyword evidence="2" id="KW-0285">Flavoprotein</keyword>
<dbReference type="InterPro" id="IPR001041">
    <property type="entry name" value="2Fe-2S_ferredoxin-type"/>
</dbReference>
<keyword evidence="4" id="KW-0479">Metal-binding</keyword>
<dbReference type="Gene3D" id="3.40.50.80">
    <property type="entry name" value="Nucleotide-binding domain of ferredoxin-NADP reductase (FNR) module"/>
    <property type="match status" value="1"/>
</dbReference>
<feature type="domain" description="2Fe-2S ferredoxin-type" evidence="8">
    <location>
        <begin position="237"/>
        <end position="322"/>
    </location>
</feature>
<dbReference type="PANTHER" id="PTHR47354:SF1">
    <property type="entry name" value="CARNITINE MONOOXYGENASE REDUCTASE SUBUNIT"/>
    <property type="match status" value="1"/>
</dbReference>
<evidence type="ECO:0000259" key="8">
    <source>
        <dbReference type="PROSITE" id="PS51085"/>
    </source>
</evidence>
<evidence type="ECO:0000256" key="3">
    <source>
        <dbReference type="ARBA" id="ARBA00022714"/>
    </source>
</evidence>
<dbReference type="InterPro" id="IPR039261">
    <property type="entry name" value="FNR_nucleotide-bd"/>
</dbReference>
<evidence type="ECO:0000256" key="1">
    <source>
        <dbReference type="ARBA" id="ARBA00001974"/>
    </source>
</evidence>
<dbReference type="SUPFAM" id="SSF52343">
    <property type="entry name" value="Ferredoxin reductase-like, C-terminal NADP-linked domain"/>
    <property type="match status" value="1"/>
</dbReference>
<feature type="domain" description="FAD-binding FR-type" evidence="9">
    <location>
        <begin position="3"/>
        <end position="112"/>
    </location>
</feature>
<dbReference type="Proteomes" id="UP000287519">
    <property type="component" value="Unassembled WGS sequence"/>
</dbReference>
<dbReference type="Pfam" id="PF00111">
    <property type="entry name" value="Fer2"/>
    <property type="match status" value="1"/>
</dbReference>
<evidence type="ECO:0000313" key="11">
    <source>
        <dbReference type="Proteomes" id="UP000287519"/>
    </source>
</evidence>
<dbReference type="OrthoDB" id="502624at2"/>
<keyword evidence="6" id="KW-0408">Iron</keyword>
<accession>A0A402C2X3</accession>
<dbReference type="InterPro" id="IPR017938">
    <property type="entry name" value="Riboflavin_synthase-like_b-brl"/>
</dbReference>
<dbReference type="PROSITE" id="PS00197">
    <property type="entry name" value="2FE2S_FER_1"/>
    <property type="match status" value="1"/>
</dbReference>
<dbReference type="EMBL" id="BHYM01000013">
    <property type="protein sequence ID" value="GCE37917.1"/>
    <property type="molecule type" value="Genomic_DNA"/>
</dbReference>
<comment type="cofactor">
    <cofactor evidence="1">
        <name>FAD</name>
        <dbReference type="ChEBI" id="CHEBI:57692"/>
    </cofactor>
</comment>
<dbReference type="GO" id="GO:0046872">
    <property type="term" value="F:metal ion binding"/>
    <property type="evidence" value="ECO:0007669"/>
    <property type="project" value="UniProtKB-KW"/>
</dbReference>
<keyword evidence="10" id="KW-0808">Transferase</keyword>
<dbReference type="CDD" id="cd00207">
    <property type="entry name" value="fer2"/>
    <property type="match status" value="1"/>
</dbReference>
<comment type="caution">
    <text evidence="10">The sequence shown here is derived from an EMBL/GenBank/DDBJ whole genome shotgun (WGS) entry which is preliminary data.</text>
</comment>
<dbReference type="Gene3D" id="2.40.30.10">
    <property type="entry name" value="Translation factors"/>
    <property type="match status" value="1"/>
</dbReference>
<dbReference type="InterPro" id="IPR017927">
    <property type="entry name" value="FAD-bd_FR_type"/>
</dbReference>
<proteinExistence type="predicted"/>
<dbReference type="GO" id="GO:0032259">
    <property type="term" value="P:methylation"/>
    <property type="evidence" value="ECO:0007669"/>
    <property type="project" value="UniProtKB-KW"/>
</dbReference>
<protein>
    <submittedName>
        <fullName evidence="10">Flavodoxin reductases (Ferredoxin-NADPH reductases) family 1 Vanillate O-demethylase oxidoreductase</fullName>
    </submittedName>
</protein>
<dbReference type="GO" id="GO:0016491">
    <property type="term" value="F:oxidoreductase activity"/>
    <property type="evidence" value="ECO:0007669"/>
    <property type="project" value="UniProtKB-KW"/>
</dbReference>
<evidence type="ECO:0000256" key="6">
    <source>
        <dbReference type="ARBA" id="ARBA00023004"/>
    </source>
</evidence>